<keyword evidence="4 6" id="KW-0503">Monooxygenase</keyword>
<evidence type="ECO:0000313" key="7">
    <source>
        <dbReference type="Proteomes" id="UP000472372"/>
    </source>
</evidence>
<dbReference type="PANTHER" id="PTHR42847">
    <property type="entry name" value="ALKANESULFONATE MONOOXYGENASE"/>
    <property type="match status" value="1"/>
</dbReference>
<keyword evidence="3" id="KW-0560">Oxidoreductase</keyword>
<accession>A0A6S6W4Y4</accession>
<dbReference type="Pfam" id="PF00296">
    <property type="entry name" value="Bac_luciferase"/>
    <property type="match status" value="1"/>
</dbReference>
<feature type="domain" description="Luciferase-like" evidence="5">
    <location>
        <begin position="66"/>
        <end position="365"/>
    </location>
</feature>
<dbReference type="SUPFAM" id="SSF51679">
    <property type="entry name" value="Bacterial luciferase-like"/>
    <property type="match status" value="1"/>
</dbReference>
<sequence>MAHAHKKAKHEHTFTMADSNGTNGVAYTPAEPLPINSDPNRVLFAYWVPNVSGGLVISKIPQRTSWDLTSNVRYAQTAETHGFEYALTQIRFTAAYGATNQHESISLSQALLHHTTRLKLIAAILPGPLTPVVVAKQIASIDNYTNGRVAVNIVSGWNKSEFTSIGEWWLEHAERYRRSNEFIRCLKGIWTAGPQGFTFRGDFYRFTDYNLSPKPLQQPHPEIFQGGNSDDARVNGAEVSDWYFMNGNDLDGFRDQIADVKARAAKVGRESEVKFAVNGFVIVRDTEEEAFHVLREIQGKADTEAVAAFAHAVKQAGASTGNKKGMWADSKAEDLVQYNDGFKTKLIGTKEQIADRILLLKALGVGLVLTAFLHYEDEIERFGRDVLPLVRRLEAEGRGRDVEDEVARTGWVYAKK</sequence>
<dbReference type="Proteomes" id="UP000472372">
    <property type="component" value="Chromosome 5"/>
</dbReference>
<evidence type="ECO:0000256" key="2">
    <source>
        <dbReference type="ARBA" id="ARBA00022643"/>
    </source>
</evidence>
<dbReference type="GO" id="GO:0046306">
    <property type="term" value="P:alkanesulfonate catabolic process"/>
    <property type="evidence" value="ECO:0007669"/>
    <property type="project" value="TreeGrafter"/>
</dbReference>
<dbReference type="InterPro" id="IPR036661">
    <property type="entry name" value="Luciferase-like_sf"/>
</dbReference>
<protein>
    <submittedName>
        <fullName evidence="6">Methanesulfonate monooxygenase</fullName>
    </submittedName>
</protein>
<dbReference type="GO" id="GO:0008726">
    <property type="term" value="F:alkanesulfonate monooxygenase activity"/>
    <property type="evidence" value="ECO:0007669"/>
    <property type="project" value="TreeGrafter"/>
</dbReference>
<dbReference type="InterPro" id="IPR024014">
    <property type="entry name" value="DMSO2_SphG"/>
</dbReference>
<dbReference type="EMBL" id="HG992981">
    <property type="protein sequence ID" value="CAE7179978.1"/>
    <property type="molecule type" value="Genomic_DNA"/>
</dbReference>
<dbReference type="NCBIfam" id="TIGR04021">
    <property type="entry name" value="LLM_DMSO2_sfnG"/>
    <property type="match status" value="1"/>
</dbReference>
<organism evidence="6 7">
    <name type="scientific">Pyrenophora teres f. teres</name>
    <dbReference type="NCBI Taxonomy" id="97479"/>
    <lineage>
        <taxon>Eukaryota</taxon>
        <taxon>Fungi</taxon>
        <taxon>Dikarya</taxon>
        <taxon>Ascomycota</taxon>
        <taxon>Pezizomycotina</taxon>
        <taxon>Dothideomycetes</taxon>
        <taxon>Pleosporomycetidae</taxon>
        <taxon>Pleosporales</taxon>
        <taxon>Pleosporineae</taxon>
        <taxon>Pleosporaceae</taxon>
        <taxon>Pyrenophora</taxon>
    </lineage>
</organism>
<gene>
    <name evidence="6" type="ORF">PTTW11_06690</name>
</gene>
<proteinExistence type="predicted"/>
<evidence type="ECO:0000259" key="5">
    <source>
        <dbReference type="Pfam" id="PF00296"/>
    </source>
</evidence>
<evidence type="ECO:0000256" key="1">
    <source>
        <dbReference type="ARBA" id="ARBA00022630"/>
    </source>
</evidence>
<dbReference type="PANTHER" id="PTHR42847:SF4">
    <property type="entry name" value="ALKANESULFONATE MONOOXYGENASE-RELATED"/>
    <property type="match status" value="1"/>
</dbReference>
<name>A0A6S6W4Y4_9PLEO</name>
<dbReference type="AlphaFoldDB" id="A0A6S6W4Y4"/>
<evidence type="ECO:0000256" key="3">
    <source>
        <dbReference type="ARBA" id="ARBA00023002"/>
    </source>
</evidence>
<evidence type="ECO:0000313" key="6">
    <source>
        <dbReference type="EMBL" id="CAE7179978.1"/>
    </source>
</evidence>
<dbReference type="CDD" id="cd01094">
    <property type="entry name" value="Alkanesulfonate_monoxygenase"/>
    <property type="match status" value="1"/>
</dbReference>
<reference evidence="6" key="1">
    <citation type="submission" date="2021-02" db="EMBL/GenBank/DDBJ databases">
        <authorList>
            <person name="Syme A R."/>
            <person name="Syme A R."/>
            <person name="Moolhuijzen P."/>
        </authorList>
    </citation>
    <scope>NUCLEOTIDE SEQUENCE</scope>
    <source>
        <strain evidence="6">W1-1</strain>
    </source>
</reference>
<keyword evidence="1" id="KW-0285">Flavoprotein</keyword>
<dbReference type="InterPro" id="IPR011251">
    <property type="entry name" value="Luciferase-like_dom"/>
</dbReference>
<dbReference type="InterPro" id="IPR050172">
    <property type="entry name" value="SsuD_RutA_monooxygenase"/>
</dbReference>
<dbReference type="Gene3D" id="3.20.20.30">
    <property type="entry name" value="Luciferase-like domain"/>
    <property type="match status" value="1"/>
</dbReference>
<keyword evidence="2" id="KW-0288">FMN</keyword>
<evidence type="ECO:0000256" key="4">
    <source>
        <dbReference type="ARBA" id="ARBA00023033"/>
    </source>
</evidence>